<keyword evidence="1" id="KW-0472">Membrane</keyword>
<dbReference type="KEGG" id="ego:BBD34_04880"/>
<dbReference type="AlphaFoldDB" id="A0AAJ3TN48"/>
<keyword evidence="1" id="KW-1133">Transmembrane helix</keyword>
<evidence type="ECO:0000313" key="3">
    <source>
        <dbReference type="Proteomes" id="UP000190816"/>
    </source>
</evidence>
<gene>
    <name evidence="2" type="ORF">BAY32_11340</name>
</gene>
<feature type="transmembrane region" description="Helical" evidence="1">
    <location>
        <begin position="6"/>
        <end position="26"/>
    </location>
</feature>
<dbReference type="Proteomes" id="UP000190816">
    <property type="component" value="Unassembled WGS sequence"/>
</dbReference>
<proteinExistence type="predicted"/>
<sequence length="232" mass="26706">MNKNLLIAILGISVIVLVGNLFQNWFTLDRNERVAKETVKANPVPPPLDKKTNPIDSTTIGTFAEKKGEIINNYVTNEYMVYVQDTLTPAYKIKTEQIQELTRAKMVLEGQLKATKIELDENKKARVYYENKYIQIVSNESDTTVDYRYNAIVDIVNYNERKWWLGKEKSFIGISSPDKNLKINGVEHFKKQIEIKNKPWGLGAQLGYYYAPAANQFYPAFGIGISYNFLRF</sequence>
<dbReference type="EMBL" id="MAIC01000016">
    <property type="protein sequence ID" value="OPB73628.1"/>
    <property type="molecule type" value="Genomic_DNA"/>
</dbReference>
<name>A0AAJ3TN48_9FLAO</name>
<evidence type="ECO:0000313" key="2">
    <source>
        <dbReference type="EMBL" id="OPB73628.1"/>
    </source>
</evidence>
<keyword evidence="1" id="KW-0812">Transmembrane</keyword>
<organism evidence="2 3">
    <name type="scientific">Elizabethkingia ursingii</name>
    <dbReference type="NCBI Taxonomy" id="1756150"/>
    <lineage>
        <taxon>Bacteria</taxon>
        <taxon>Pseudomonadati</taxon>
        <taxon>Bacteroidota</taxon>
        <taxon>Flavobacteriia</taxon>
        <taxon>Flavobacteriales</taxon>
        <taxon>Weeksellaceae</taxon>
        <taxon>Elizabethkingia</taxon>
    </lineage>
</organism>
<reference evidence="2 3" key="1">
    <citation type="submission" date="2016-06" db="EMBL/GenBank/DDBJ databases">
        <authorList>
            <person name="Nicholson A.C."/>
        </authorList>
    </citation>
    <scope>NUCLEOTIDE SEQUENCE [LARGE SCALE GENOMIC DNA]</scope>
    <source>
        <strain evidence="2 3">G4123</strain>
    </source>
</reference>
<protein>
    <submittedName>
        <fullName evidence="2">Uncharacterized protein</fullName>
    </submittedName>
</protein>
<evidence type="ECO:0000256" key="1">
    <source>
        <dbReference type="SAM" id="Phobius"/>
    </source>
</evidence>
<accession>A0AAJ3TN48</accession>
<dbReference type="RefSeq" id="WP_078402591.1">
    <property type="nucleotide sequence ID" value="NZ_CP016377.1"/>
</dbReference>
<comment type="caution">
    <text evidence="2">The sequence shown here is derived from an EMBL/GenBank/DDBJ whole genome shotgun (WGS) entry which is preliminary data.</text>
</comment>